<accession>A0A1G6LJJ3</accession>
<keyword evidence="2" id="KW-1185">Reference proteome</keyword>
<gene>
    <name evidence="1" type="ORF">SAMN05421663_102410</name>
</gene>
<proteinExistence type="predicted"/>
<organism evidence="1 2">
    <name type="scientific">Terribacillus halophilus</name>
    <dbReference type="NCBI Taxonomy" id="361279"/>
    <lineage>
        <taxon>Bacteria</taxon>
        <taxon>Bacillati</taxon>
        <taxon>Bacillota</taxon>
        <taxon>Bacilli</taxon>
        <taxon>Bacillales</taxon>
        <taxon>Bacillaceae</taxon>
        <taxon>Terribacillus</taxon>
    </lineage>
</organism>
<dbReference type="PIRSF" id="PIRSF031551">
    <property type="entry name" value="DUF1706"/>
    <property type="match status" value="1"/>
</dbReference>
<evidence type="ECO:0008006" key="3">
    <source>
        <dbReference type="Google" id="ProtNLM"/>
    </source>
</evidence>
<dbReference type="InterPro" id="IPR012550">
    <property type="entry name" value="DUF1706"/>
</dbReference>
<evidence type="ECO:0000313" key="1">
    <source>
        <dbReference type="EMBL" id="SDC43431.1"/>
    </source>
</evidence>
<reference evidence="2" key="1">
    <citation type="submission" date="2016-10" db="EMBL/GenBank/DDBJ databases">
        <authorList>
            <person name="Varghese N."/>
            <person name="Submissions S."/>
        </authorList>
    </citation>
    <scope>NUCLEOTIDE SEQUENCE [LARGE SCALE GENOMIC DNA]</scope>
    <source>
        <strain evidence="2">DSM 21620</strain>
    </source>
</reference>
<dbReference type="STRING" id="361279.SAMN05421663_102410"/>
<dbReference type="RefSeq" id="WP_093726226.1">
    <property type="nucleotide sequence ID" value="NZ_FMZB01000002.1"/>
</dbReference>
<name>A0A1G6LJJ3_9BACI</name>
<dbReference type="OrthoDB" id="9786621at2"/>
<dbReference type="Gene3D" id="1.20.120.450">
    <property type="entry name" value="dinb family like domain"/>
    <property type="match status" value="1"/>
</dbReference>
<sequence length="173" mass="20658">MSEISPKEKLLSEGQEKFESLLQLINSVPPRKRSLSVDTSERDKNFRDVMMHLYEWHAMLERWYREGMSGDLPSIPAPGFKWNNLKKLNERIWESYQDFTLNQSIKKVTLSHERVRMLIESHTDEEIITKKYYNWTITTNLYAYFAANTTKHYDWAIKQCDNIAKFVTEQKEV</sequence>
<protein>
    <recommendedName>
        <fullName evidence="3">DinB superfamily protein</fullName>
    </recommendedName>
</protein>
<evidence type="ECO:0000313" key="2">
    <source>
        <dbReference type="Proteomes" id="UP000198666"/>
    </source>
</evidence>
<dbReference type="EMBL" id="FMZB01000002">
    <property type="protein sequence ID" value="SDC43431.1"/>
    <property type="molecule type" value="Genomic_DNA"/>
</dbReference>
<dbReference type="AlphaFoldDB" id="A0A1G6LJJ3"/>
<dbReference type="InterPro" id="IPR034660">
    <property type="entry name" value="DinB/YfiT-like"/>
</dbReference>
<dbReference type="PANTHER" id="PTHR40658">
    <property type="match status" value="1"/>
</dbReference>
<dbReference type="PANTHER" id="PTHR40658:SF4">
    <property type="entry name" value="HYPOTHETICAL CYTOSOLIC PROTEIN"/>
    <property type="match status" value="1"/>
</dbReference>
<dbReference type="Proteomes" id="UP000198666">
    <property type="component" value="Unassembled WGS sequence"/>
</dbReference>
<dbReference type="Pfam" id="PF08020">
    <property type="entry name" value="DUF1706"/>
    <property type="match status" value="1"/>
</dbReference>